<gene>
    <name evidence="1" type="ORF">UFOVP242_59</name>
</gene>
<organism evidence="1">
    <name type="scientific">uncultured Caudovirales phage</name>
    <dbReference type="NCBI Taxonomy" id="2100421"/>
    <lineage>
        <taxon>Viruses</taxon>
        <taxon>Duplodnaviria</taxon>
        <taxon>Heunggongvirae</taxon>
        <taxon>Uroviricota</taxon>
        <taxon>Caudoviricetes</taxon>
        <taxon>Peduoviridae</taxon>
        <taxon>Maltschvirus</taxon>
        <taxon>Maltschvirus maltsch</taxon>
    </lineage>
</organism>
<protein>
    <submittedName>
        <fullName evidence="1">Uncharacterized protein</fullName>
    </submittedName>
</protein>
<reference evidence="1" key="1">
    <citation type="submission" date="2020-05" db="EMBL/GenBank/DDBJ databases">
        <authorList>
            <person name="Chiriac C."/>
            <person name="Salcher M."/>
            <person name="Ghai R."/>
            <person name="Kavagutti S V."/>
        </authorList>
    </citation>
    <scope>NUCLEOTIDE SEQUENCE</scope>
</reference>
<name>A0A6J7WVI8_9CAUD</name>
<dbReference type="EMBL" id="LR798294">
    <property type="protein sequence ID" value="CAB5221757.1"/>
    <property type="molecule type" value="Genomic_DNA"/>
</dbReference>
<evidence type="ECO:0000313" key="1">
    <source>
        <dbReference type="EMBL" id="CAB5221757.1"/>
    </source>
</evidence>
<accession>A0A6J7WVI8</accession>
<proteinExistence type="predicted"/>
<sequence>MTFLYNSNVAVQGNVYLNNNSGRVTVSNPLPVSLGGANITIIGNTNIVDTVTVNSSPEDPVHIHITEIGSSGNLIALGYASMPVQGNVYLNNNSATVTVSNPLPVVATISGNVTTTVVDGQQDAFGRLRVSEEFTLGDYKHTYGIDPNFRDNTSYGGNVVHIAYQSAARLSSNTHANSYAIHQTKMYHNYMPGKSQLIKTTVNFYEHTANVTKRTGYFDDRNGIYFEQDGNGVLSFVIRTDTSGTPSDARRITQSQWNQNTCNTTIIGTSTDGTNYGKAGAWDLDISKTQIAFIDFQWLGVGRVRCGFVHNGQTIIAHEFYNSNFLPTVYMSNPNLPIRCEIRNTGSSAGAYFDQICSSVVSEGGYVESGIDFSIDSGQTGQSITVGSGEYPILAYRLKNSFRGYPNRVVVRSKNINIYAEDYPCYWIVRKISGLANITLSNPSWISANPDSAVEYTANVTAFVGGDRLDGGIVGTTSPGGSAKGTGVAPVNQPSDAKKNFIAQNDTSSDSEIYLITAKAIGGTVSVWADIQWREIY</sequence>